<evidence type="ECO:0000256" key="2">
    <source>
        <dbReference type="SAM" id="SignalP"/>
    </source>
</evidence>
<evidence type="ECO:0000313" key="3">
    <source>
        <dbReference type="EMBL" id="CAI9766730.1"/>
    </source>
</evidence>
<dbReference type="EMBL" id="OU503043">
    <property type="protein sequence ID" value="CAI9766730.1"/>
    <property type="molecule type" value="Genomic_DNA"/>
</dbReference>
<protein>
    <submittedName>
        <fullName evidence="3">Uncharacterized protein</fullName>
    </submittedName>
</protein>
<organism evidence="3 4">
    <name type="scientific">Fraxinus pennsylvanica</name>
    <dbReference type="NCBI Taxonomy" id="56036"/>
    <lineage>
        <taxon>Eukaryota</taxon>
        <taxon>Viridiplantae</taxon>
        <taxon>Streptophyta</taxon>
        <taxon>Embryophyta</taxon>
        <taxon>Tracheophyta</taxon>
        <taxon>Spermatophyta</taxon>
        <taxon>Magnoliopsida</taxon>
        <taxon>eudicotyledons</taxon>
        <taxon>Gunneridae</taxon>
        <taxon>Pentapetalae</taxon>
        <taxon>asterids</taxon>
        <taxon>lamiids</taxon>
        <taxon>Lamiales</taxon>
        <taxon>Oleaceae</taxon>
        <taxon>Oleeae</taxon>
        <taxon>Fraxinus</taxon>
    </lineage>
</organism>
<gene>
    <name evidence="3" type="ORF">FPE_LOCUS14160</name>
</gene>
<evidence type="ECO:0000313" key="4">
    <source>
        <dbReference type="Proteomes" id="UP000834106"/>
    </source>
</evidence>
<feature type="compositionally biased region" description="Low complexity" evidence="1">
    <location>
        <begin position="159"/>
        <end position="168"/>
    </location>
</feature>
<dbReference type="AlphaFoldDB" id="A0AAD1ZC20"/>
<feature type="signal peptide" evidence="2">
    <location>
        <begin position="1"/>
        <end position="17"/>
    </location>
</feature>
<dbReference type="PANTHER" id="PTHR31365:SF4">
    <property type="entry name" value="OS05G0179800 PROTEIN"/>
    <property type="match status" value="1"/>
</dbReference>
<evidence type="ECO:0000256" key="1">
    <source>
        <dbReference type="SAM" id="MobiDB-lite"/>
    </source>
</evidence>
<feature type="chain" id="PRO_5042238996" evidence="2">
    <location>
        <begin position="18"/>
        <end position="301"/>
    </location>
</feature>
<name>A0AAD1ZC20_9LAMI</name>
<proteinExistence type="predicted"/>
<dbReference type="Proteomes" id="UP000834106">
    <property type="component" value="Chromosome 8"/>
</dbReference>
<keyword evidence="2" id="KW-0732">Signal</keyword>
<feature type="region of interest" description="Disordered" evidence="1">
    <location>
        <begin position="206"/>
        <end position="226"/>
    </location>
</feature>
<sequence>MQAPKLTIFLFLRPAVGLHPPSKLALKASTCSKYSSQYRHLPLKNQLWCFMQWCTVIERHRNTQYEKAILGTIPQFACEKFPGSEPILATQMKSVVSFSFASSGATPQTLPFGSFSISTSAFGTSAPLFSSTPPSRLSNFSTPFATDGVSVPHGEKNVGKTSKSASKAGKSKEPENEKPQMFWAPAPLTAKSWADVDDDDYYATIAPPQSPWGEGGEGSNKPEETHKPDALEVVVDMRISFKYLLYLFAKFSNDLCAMMDYEKNLRYLMRASLAVFPYNSSSYLQIYYNGDEWFSVVISGL</sequence>
<dbReference type="PANTHER" id="PTHR31365">
    <property type="entry name" value="EXPRESSED PROTEIN"/>
    <property type="match status" value="1"/>
</dbReference>
<accession>A0AAD1ZC20</accession>
<reference evidence="3" key="1">
    <citation type="submission" date="2023-05" db="EMBL/GenBank/DDBJ databases">
        <authorList>
            <person name="Huff M."/>
        </authorList>
    </citation>
    <scope>NUCLEOTIDE SEQUENCE</scope>
</reference>
<keyword evidence="4" id="KW-1185">Reference proteome</keyword>
<feature type="region of interest" description="Disordered" evidence="1">
    <location>
        <begin position="146"/>
        <end position="181"/>
    </location>
</feature>